<dbReference type="Pfam" id="PF13354">
    <property type="entry name" value="Beta-lactamase2"/>
    <property type="match status" value="1"/>
</dbReference>
<name>A0A494Z079_9BACI</name>
<evidence type="ECO:0000313" key="2">
    <source>
        <dbReference type="EMBL" id="RKQ15847.1"/>
    </source>
</evidence>
<dbReference type="InterPro" id="IPR000871">
    <property type="entry name" value="Beta-lactam_class-A"/>
</dbReference>
<organism evidence="2 3">
    <name type="scientific">Oceanobacillus bengalensis</name>
    <dbReference type="NCBI Taxonomy" id="1435466"/>
    <lineage>
        <taxon>Bacteria</taxon>
        <taxon>Bacillati</taxon>
        <taxon>Bacillota</taxon>
        <taxon>Bacilli</taxon>
        <taxon>Bacillales</taxon>
        <taxon>Bacillaceae</taxon>
        <taxon>Oceanobacillus</taxon>
    </lineage>
</organism>
<sequence length="262" mass="29490">MMQFKQLNLSLQEITSKVPGIFSINMNTPDGRININGGKMRKAASLAKLFILVEAFRQSQDGKLSLEKQIHIEKEHLAYGAGVITYLTGSRVFTYRNLIELMIIVSDNTAANLMMDVVDRHNVNKLAKQIGCTKTVINRKFMDVTAQQVGKENYTSANDVIKLLQLISKRNNILTDHSRTQIMNILSDQQLNHKLPSNIQENHHITFYHKTGELPGVEHDAGIVVNKQKLVEVAVLSEGWVEAGTAQSYISEISKVLIQYMK</sequence>
<dbReference type="InterPro" id="IPR012338">
    <property type="entry name" value="Beta-lactam/transpept-like"/>
</dbReference>
<dbReference type="PANTHER" id="PTHR35333:SF3">
    <property type="entry name" value="BETA-LACTAMASE-TYPE TRANSPEPTIDASE FOLD CONTAINING PROTEIN"/>
    <property type="match status" value="1"/>
</dbReference>
<dbReference type="AlphaFoldDB" id="A0A494Z079"/>
<protein>
    <submittedName>
        <fullName evidence="2">Serine hydrolase</fullName>
    </submittedName>
</protein>
<accession>A0A494Z079</accession>
<dbReference type="RefSeq" id="WP_121130767.1">
    <property type="nucleotide sequence ID" value="NZ_JBHUFK010000062.1"/>
</dbReference>
<keyword evidence="3" id="KW-1185">Reference proteome</keyword>
<reference evidence="2 3" key="1">
    <citation type="journal article" date="2015" name="Antonie Van Leeuwenhoek">
        <title>Oceanobacillus bengalensis sp. nov., a bacterium isolated from seawater of the Bay of Bengal.</title>
        <authorList>
            <person name="Yongchang O."/>
            <person name="Xiang W."/>
            <person name="Wang G."/>
        </authorList>
    </citation>
    <scope>NUCLEOTIDE SEQUENCE [LARGE SCALE GENOMIC DNA]</scope>
    <source>
        <strain evidence="2 3">MCCC 1K00260</strain>
    </source>
</reference>
<evidence type="ECO:0000259" key="1">
    <source>
        <dbReference type="Pfam" id="PF13354"/>
    </source>
</evidence>
<dbReference type="GO" id="GO:0008800">
    <property type="term" value="F:beta-lactamase activity"/>
    <property type="evidence" value="ECO:0007669"/>
    <property type="project" value="InterPro"/>
</dbReference>
<feature type="domain" description="Beta-lactamase class A catalytic" evidence="1">
    <location>
        <begin position="27"/>
        <end position="235"/>
    </location>
</feature>
<keyword evidence="2" id="KW-0378">Hydrolase</keyword>
<dbReference type="SUPFAM" id="SSF56601">
    <property type="entry name" value="beta-lactamase/transpeptidase-like"/>
    <property type="match status" value="1"/>
</dbReference>
<evidence type="ECO:0000313" key="3">
    <source>
        <dbReference type="Proteomes" id="UP000281813"/>
    </source>
</evidence>
<dbReference type="PANTHER" id="PTHR35333">
    <property type="entry name" value="BETA-LACTAMASE"/>
    <property type="match status" value="1"/>
</dbReference>
<proteinExistence type="predicted"/>
<dbReference type="OrthoDB" id="9775096at2"/>
<gene>
    <name evidence="2" type="ORF">D8M05_08790</name>
</gene>
<dbReference type="Proteomes" id="UP000281813">
    <property type="component" value="Unassembled WGS sequence"/>
</dbReference>
<dbReference type="GO" id="GO:0030655">
    <property type="term" value="P:beta-lactam antibiotic catabolic process"/>
    <property type="evidence" value="ECO:0007669"/>
    <property type="project" value="InterPro"/>
</dbReference>
<dbReference type="EMBL" id="RBZO01000011">
    <property type="protein sequence ID" value="RKQ15847.1"/>
    <property type="molecule type" value="Genomic_DNA"/>
</dbReference>
<dbReference type="Gene3D" id="3.40.710.10">
    <property type="entry name" value="DD-peptidase/beta-lactamase superfamily"/>
    <property type="match status" value="1"/>
</dbReference>
<comment type="caution">
    <text evidence="2">The sequence shown here is derived from an EMBL/GenBank/DDBJ whole genome shotgun (WGS) entry which is preliminary data.</text>
</comment>
<dbReference type="InterPro" id="IPR045155">
    <property type="entry name" value="Beta-lactam_cat"/>
</dbReference>
<dbReference type="GO" id="GO:0046677">
    <property type="term" value="P:response to antibiotic"/>
    <property type="evidence" value="ECO:0007669"/>
    <property type="project" value="InterPro"/>
</dbReference>